<feature type="region of interest" description="Disordered" evidence="3">
    <location>
        <begin position="550"/>
        <end position="570"/>
    </location>
</feature>
<reference evidence="4 5" key="2">
    <citation type="submission" date="2018-11" db="EMBL/GenBank/DDBJ databases">
        <authorList>
            <consortium name="Pathogen Informatics"/>
        </authorList>
    </citation>
    <scope>NUCLEOTIDE SEQUENCE [LARGE SCALE GENOMIC DNA]</scope>
    <source>
        <strain evidence="4">Dakar</strain>
        <strain evidence="5">Dakar, Senegal</strain>
    </source>
</reference>
<name>A0A183JBU9_9TREM</name>
<dbReference type="InterPro" id="IPR053064">
    <property type="entry name" value="Ankyrin-MYND_domain-protein"/>
</dbReference>
<dbReference type="InterPro" id="IPR036770">
    <property type="entry name" value="Ankyrin_rpt-contain_sf"/>
</dbReference>
<feature type="compositionally biased region" description="Polar residues" evidence="3">
    <location>
        <begin position="498"/>
        <end position="512"/>
    </location>
</feature>
<dbReference type="Pfam" id="PF02493">
    <property type="entry name" value="MORN"/>
    <property type="match status" value="3"/>
</dbReference>
<reference evidence="6" key="1">
    <citation type="submission" date="2016-06" db="UniProtKB">
        <authorList>
            <consortium name="WormBaseParasite"/>
        </authorList>
    </citation>
    <scope>IDENTIFICATION</scope>
</reference>
<keyword evidence="5" id="KW-1185">Reference proteome</keyword>
<dbReference type="STRING" id="6186.A0A183JBU9"/>
<keyword evidence="1" id="KW-0677">Repeat</keyword>
<dbReference type="Gene3D" id="1.25.40.20">
    <property type="entry name" value="Ankyrin repeat-containing domain"/>
    <property type="match status" value="1"/>
</dbReference>
<evidence type="ECO:0000256" key="1">
    <source>
        <dbReference type="ARBA" id="ARBA00022737"/>
    </source>
</evidence>
<evidence type="ECO:0000313" key="4">
    <source>
        <dbReference type="EMBL" id="VDO59855.1"/>
    </source>
</evidence>
<feature type="compositionally biased region" description="Polar residues" evidence="3">
    <location>
        <begin position="695"/>
        <end position="704"/>
    </location>
</feature>
<keyword evidence="2" id="KW-0040">ANK repeat</keyword>
<dbReference type="SUPFAM" id="SSF82185">
    <property type="entry name" value="Histone H3 K4-specific methyltransferase SET7/9 N-terminal domain"/>
    <property type="match status" value="1"/>
</dbReference>
<gene>
    <name evidence="4" type="ORF">SCUD_LOCUS156</name>
</gene>
<accession>A0A183JBU9</accession>
<evidence type="ECO:0000256" key="3">
    <source>
        <dbReference type="SAM" id="MobiDB-lite"/>
    </source>
</evidence>
<dbReference type="InterPro" id="IPR003409">
    <property type="entry name" value="MORN"/>
</dbReference>
<evidence type="ECO:0000256" key="2">
    <source>
        <dbReference type="PROSITE-ProRule" id="PRU00023"/>
    </source>
</evidence>
<dbReference type="InterPro" id="IPR002110">
    <property type="entry name" value="Ankyrin_rpt"/>
</dbReference>
<dbReference type="PANTHER" id="PTHR15897:SF2">
    <property type="entry name" value="ANKYRIN REPEAT AND MYND DOMAIN-CONTAINING PROTEIN 1"/>
    <property type="match status" value="1"/>
</dbReference>
<dbReference type="PROSITE" id="PS50088">
    <property type="entry name" value="ANK_REPEAT"/>
    <property type="match status" value="1"/>
</dbReference>
<dbReference type="SUPFAM" id="SSF48403">
    <property type="entry name" value="Ankyrin repeat"/>
    <property type="match status" value="1"/>
</dbReference>
<dbReference type="Gene3D" id="2.20.110.10">
    <property type="entry name" value="Histone H3 K4-specific methyltransferase SET7/9 N-terminal domain"/>
    <property type="match status" value="2"/>
</dbReference>
<dbReference type="SMART" id="SM00698">
    <property type="entry name" value="MORN"/>
    <property type="match status" value="3"/>
</dbReference>
<feature type="repeat" description="ANK" evidence="2">
    <location>
        <begin position="435"/>
        <end position="467"/>
    </location>
</feature>
<proteinExistence type="predicted"/>
<protein>
    <submittedName>
        <fullName evidence="6">ANK_REP_REGION domain-containing protein</fullName>
    </submittedName>
</protein>
<evidence type="ECO:0000313" key="6">
    <source>
        <dbReference type="WBParaSite" id="SCUD_0000015501-mRNA-1"/>
    </source>
</evidence>
<organism evidence="6">
    <name type="scientific">Schistosoma curassoni</name>
    <dbReference type="NCBI Taxonomy" id="6186"/>
    <lineage>
        <taxon>Eukaryota</taxon>
        <taxon>Metazoa</taxon>
        <taxon>Spiralia</taxon>
        <taxon>Lophotrochozoa</taxon>
        <taxon>Platyhelminthes</taxon>
        <taxon>Trematoda</taxon>
        <taxon>Digenea</taxon>
        <taxon>Strigeidida</taxon>
        <taxon>Schistosomatoidea</taxon>
        <taxon>Schistosomatidae</taxon>
        <taxon>Schistosoma</taxon>
    </lineage>
</organism>
<feature type="region of interest" description="Disordered" evidence="3">
    <location>
        <begin position="498"/>
        <end position="531"/>
    </location>
</feature>
<dbReference type="EMBL" id="UZAK01000086">
    <property type="protein sequence ID" value="VDO59855.1"/>
    <property type="molecule type" value="Genomic_DNA"/>
</dbReference>
<feature type="region of interest" description="Disordered" evidence="3">
    <location>
        <begin position="681"/>
        <end position="704"/>
    </location>
</feature>
<dbReference type="AlphaFoldDB" id="A0A183JBU9"/>
<dbReference type="WBParaSite" id="SCUD_0000015501-mRNA-1">
    <property type="protein sequence ID" value="SCUD_0000015501-mRNA-1"/>
    <property type="gene ID" value="SCUD_0000015501"/>
</dbReference>
<evidence type="ECO:0000313" key="5">
    <source>
        <dbReference type="Proteomes" id="UP000279833"/>
    </source>
</evidence>
<sequence length="704" mass="83217">MAVYVDRNIFHIGTSSYTNDVFHDIPKEIFNYQSKDHNSNYFLDNANTSVDDNFTAKGTNYYREVKEWLNDDLFQGGVFDGKRNAWGCYQWDNGEKYFGTFFNDKKHGYGYYVWPNGSNYLGTFYLDKRSGYGIMRYSNDSMYEGFFSNDQRYGPGIFITITSTTYELNIGYWKNDRLIRLKKSALNNQAFHFIKQFPQYNFYKLVNLELMFQNNQYQKSIKQDQYNLLINEQIYHYDQYNLNESLSLLLLNNSSINSTELLIQIIQNVENHLFTFSQFKQNQTVCLVDMRSYITQIAYLQNFLRKSCKTIDWYKLSMHHIIHDVTNKEHNHDLEEDEHGCRDLENNLNKQLFINEWSMIWNKLSKKNLKKSNKQTIIHNMNTKYQLTGKYETLSIQFIQYCFNGLFDEVRNLLQIENQTNMNQYCIDPNVTDNYGQFGLLGAVLTWNMKLVNLLLDFGANINQLTDDGLTVFTICLLKYYELFKEIINLKNDRNDQFSEGDQGSLDQNGNNQSEQEHYQQQQQQQQRQYEPDHILPIITKRIKMNDKMIDSTNDNEDYNEKKESDLNKSPSSLHFGRNYIYRVELPVLLSTTSSESMVTLRRNARLSQIRRMHLNKIKERKCSNFDSRSLIAKSNEIRRSTQQSPEIKNDLITTTQSVLPTFQRFTNCLTRFNSIKELRNEDNPINSPLKDNKMSPTSSSKSM</sequence>
<feature type="compositionally biased region" description="Low complexity" evidence="3">
    <location>
        <begin position="519"/>
        <end position="529"/>
    </location>
</feature>
<dbReference type="Proteomes" id="UP000279833">
    <property type="component" value="Unassembled WGS sequence"/>
</dbReference>
<dbReference type="PANTHER" id="PTHR15897">
    <property type="entry name" value="ANKYRIN REPEAT AND MYND DOMAIN PROTEIN 1"/>
    <property type="match status" value="1"/>
</dbReference>